<feature type="binding site" evidence="8">
    <location>
        <position position="257"/>
    </location>
    <ligand>
        <name>NADP(+)</name>
        <dbReference type="ChEBI" id="CHEBI:58349"/>
    </ligand>
</feature>
<dbReference type="GO" id="GO:0009073">
    <property type="term" value="P:aromatic amino acid family biosynthetic process"/>
    <property type="evidence" value="ECO:0007669"/>
    <property type="project" value="UniProtKB-KW"/>
</dbReference>
<dbReference type="NCBIfam" id="NF001312">
    <property type="entry name" value="PRK00258.1-4"/>
    <property type="match status" value="1"/>
</dbReference>
<dbReference type="UniPathway" id="UPA00053">
    <property type="reaction ID" value="UER00087"/>
</dbReference>
<dbReference type="Pfam" id="PF01488">
    <property type="entry name" value="Shikimate_DH"/>
    <property type="match status" value="1"/>
</dbReference>
<dbReference type="PANTHER" id="PTHR21089">
    <property type="entry name" value="SHIKIMATE DEHYDROGENASE"/>
    <property type="match status" value="1"/>
</dbReference>
<comment type="subunit">
    <text evidence="8">Homodimer.</text>
</comment>
<comment type="caution">
    <text evidence="12">The sequence shown here is derived from an EMBL/GenBank/DDBJ whole genome shotgun (WGS) entry which is preliminary data.</text>
</comment>
<feature type="binding site" evidence="8">
    <location>
        <position position="264"/>
    </location>
    <ligand>
        <name>shikimate</name>
        <dbReference type="ChEBI" id="CHEBI:36208"/>
    </ligand>
</feature>
<evidence type="ECO:0000259" key="10">
    <source>
        <dbReference type="Pfam" id="PF08501"/>
    </source>
</evidence>
<dbReference type="GO" id="GO:0050661">
    <property type="term" value="F:NADP binding"/>
    <property type="evidence" value="ECO:0007669"/>
    <property type="project" value="InterPro"/>
</dbReference>
<dbReference type="Proteomes" id="UP000023268">
    <property type="component" value="Unassembled WGS sequence"/>
</dbReference>
<feature type="binding site" evidence="8">
    <location>
        <position position="67"/>
    </location>
    <ligand>
        <name>shikimate</name>
        <dbReference type="ChEBI" id="CHEBI:36208"/>
    </ligand>
</feature>
<feature type="domain" description="SDH C-terminal" evidence="11">
    <location>
        <begin position="257"/>
        <end position="279"/>
    </location>
</feature>
<comment type="similarity">
    <text evidence="8">Belongs to the shikimate dehydrogenase family.</text>
</comment>
<dbReference type="CDD" id="cd01065">
    <property type="entry name" value="NAD_bind_Shikimate_DH"/>
    <property type="match status" value="1"/>
</dbReference>
<dbReference type="InterPro" id="IPR013708">
    <property type="entry name" value="Shikimate_DH-bd_N"/>
</dbReference>
<dbReference type="InterPro" id="IPR022893">
    <property type="entry name" value="Shikimate_DH_fam"/>
</dbReference>
<evidence type="ECO:0000256" key="7">
    <source>
        <dbReference type="ARBA" id="ARBA00049442"/>
    </source>
</evidence>
<comment type="caution">
    <text evidence="8">Lacks conserved residue(s) required for the propagation of feature annotation.</text>
</comment>
<feature type="active site" description="Proton acceptor" evidence="8">
    <location>
        <position position="71"/>
    </location>
</feature>
<evidence type="ECO:0000256" key="2">
    <source>
        <dbReference type="ARBA" id="ARBA00012962"/>
    </source>
</evidence>
<evidence type="ECO:0000259" key="11">
    <source>
        <dbReference type="Pfam" id="PF18317"/>
    </source>
</evidence>
<evidence type="ECO:0000256" key="1">
    <source>
        <dbReference type="ARBA" id="ARBA00004871"/>
    </source>
</evidence>
<dbReference type="GO" id="GO:0009423">
    <property type="term" value="P:chorismate biosynthetic process"/>
    <property type="evidence" value="ECO:0007669"/>
    <property type="project" value="UniProtKB-UniRule"/>
</dbReference>
<dbReference type="SUPFAM" id="SSF51735">
    <property type="entry name" value="NAD(P)-binding Rossmann-fold domains"/>
    <property type="match status" value="1"/>
</dbReference>
<evidence type="ECO:0000256" key="4">
    <source>
        <dbReference type="ARBA" id="ARBA00022857"/>
    </source>
</evidence>
<evidence type="ECO:0000259" key="9">
    <source>
        <dbReference type="Pfam" id="PF01488"/>
    </source>
</evidence>
<dbReference type="InterPro" id="IPR046346">
    <property type="entry name" value="Aminoacid_DH-like_N_sf"/>
</dbReference>
<organism evidence="12 13">
    <name type="scientific">Hylemonella gracilis str. Niagara R</name>
    <dbReference type="NCBI Taxonomy" id="1458275"/>
    <lineage>
        <taxon>Bacteria</taxon>
        <taxon>Pseudomonadati</taxon>
        <taxon>Pseudomonadota</taxon>
        <taxon>Betaproteobacteria</taxon>
        <taxon>Burkholderiales</taxon>
        <taxon>Comamonadaceae</taxon>
        <taxon>Hylemonella</taxon>
    </lineage>
</organism>
<dbReference type="InterPro" id="IPR036291">
    <property type="entry name" value="NAD(P)-bd_dom_sf"/>
</dbReference>
<dbReference type="eggNOG" id="COG0169">
    <property type="taxonomic scope" value="Bacteria"/>
</dbReference>
<protein>
    <recommendedName>
        <fullName evidence="2 8">Shikimate dehydrogenase (NADP(+))</fullName>
        <shortName evidence="8">SDH</shortName>
        <ecNumber evidence="2 8">1.1.1.25</ecNumber>
    </recommendedName>
</protein>
<feature type="binding site" evidence="8">
    <location>
        <position position="92"/>
    </location>
    <ligand>
        <name>shikimate</name>
        <dbReference type="ChEBI" id="CHEBI:36208"/>
    </ligand>
</feature>
<dbReference type="Pfam" id="PF08501">
    <property type="entry name" value="Shikimate_dh_N"/>
    <property type="match status" value="1"/>
</dbReference>
<feature type="binding site" evidence="8">
    <location>
        <position position="233"/>
    </location>
    <ligand>
        <name>shikimate</name>
        <dbReference type="ChEBI" id="CHEBI:36208"/>
    </ligand>
</feature>
<comment type="pathway">
    <text evidence="1 8">Metabolic intermediate biosynthesis; chorismate biosynthesis; chorismate from D-erythrose 4-phosphate and phosphoenolpyruvate: step 4/7.</text>
</comment>
<dbReference type="PANTHER" id="PTHR21089:SF1">
    <property type="entry name" value="BIFUNCTIONAL 3-DEHYDROQUINATE DEHYDRATASE_SHIKIMATE DEHYDROGENASE, CHLOROPLASTIC"/>
    <property type="match status" value="1"/>
</dbReference>
<dbReference type="NCBIfam" id="TIGR00507">
    <property type="entry name" value="aroE"/>
    <property type="match status" value="1"/>
</dbReference>
<keyword evidence="4 8" id="KW-0521">NADP</keyword>
<dbReference type="InterPro" id="IPR006151">
    <property type="entry name" value="Shikm_DH/Glu-tRNA_Rdtase"/>
</dbReference>
<feature type="binding site" evidence="8">
    <location>
        <position position="107"/>
    </location>
    <ligand>
        <name>shikimate</name>
        <dbReference type="ChEBI" id="CHEBI:36208"/>
    </ligand>
</feature>
<evidence type="ECO:0000256" key="3">
    <source>
        <dbReference type="ARBA" id="ARBA00022605"/>
    </source>
</evidence>
<dbReference type="HAMAP" id="MF_00222">
    <property type="entry name" value="Shikimate_DH_AroE"/>
    <property type="match status" value="1"/>
</dbReference>
<dbReference type="GO" id="GO:0019632">
    <property type="term" value="P:shikimate metabolic process"/>
    <property type="evidence" value="ECO:0007669"/>
    <property type="project" value="InterPro"/>
</dbReference>
<accession>A0A016XG77</accession>
<dbReference type="GO" id="GO:0004764">
    <property type="term" value="F:shikimate 3-dehydrogenase (NADP+) activity"/>
    <property type="evidence" value="ECO:0007669"/>
    <property type="project" value="UniProtKB-UniRule"/>
</dbReference>
<feature type="binding site" evidence="8">
    <location>
        <position position="231"/>
    </location>
    <ligand>
        <name>NADP(+)</name>
        <dbReference type="ChEBI" id="CHEBI:58349"/>
    </ligand>
</feature>
<keyword evidence="5 8" id="KW-0560">Oxidoreductase</keyword>
<name>A0A016XG77_9BURK</name>
<gene>
    <name evidence="8" type="primary">aroE</name>
    <name evidence="12" type="ORF">AZ34_07105</name>
</gene>
<reference evidence="12 13" key="1">
    <citation type="submission" date="2014-02" db="EMBL/GenBank/DDBJ databases">
        <title>Draft Genome of Hylemonella gracilis isolated from the Niagara River.</title>
        <authorList>
            <person name="Pawlowski D.R."/>
            <person name="Koudelka G.B."/>
        </authorList>
    </citation>
    <scope>NUCLEOTIDE SEQUENCE [LARGE SCALE GENOMIC DNA]</scope>
    <source>
        <strain evidence="12 13">Niagara R</strain>
    </source>
</reference>
<feature type="domain" description="Shikimate dehydrogenase substrate binding N-terminal" evidence="10">
    <location>
        <begin position="12"/>
        <end position="94"/>
    </location>
</feature>
<dbReference type="EC" id="1.1.1.25" evidence="2 8"/>
<evidence type="ECO:0000256" key="8">
    <source>
        <dbReference type="HAMAP-Rule" id="MF_00222"/>
    </source>
</evidence>
<sequence length="291" mass="30969">MNMDPTYTLAGIMGWPVRYSRSPVIHGHWIREHGVKGDYVMLPVQATNLPDALRGLKAMGFAGCNLTIPHKVAALALLDRVDPLAARIGAVNTLVVKDGALVGYNTDAEGYIQSLREACPGWRADAGPTSGPMAVLGAGGAARAVLAVLGEQGAPEIRICNRSLDKAQALAAEFGAHYPGTRWLALPWDQRHAALEGCAQLVNTTSLGMTGQEALDLRLDALPPTALVCDVIYTPLETPLLAAARLRPAGQHVTVNGLGMLLHQARAAFQHWFGLLPEVTPALRRAVEATF</sequence>
<dbReference type="AlphaFoldDB" id="A0A016XG77"/>
<dbReference type="InterPro" id="IPR011342">
    <property type="entry name" value="Shikimate_DH"/>
</dbReference>
<keyword evidence="3 8" id="KW-0028">Amino-acid biosynthesis</keyword>
<dbReference type="InterPro" id="IPR041121">
    <property type="entry name" value="SDH_C"/>
</dbReference>
<dbReference type="GO" id="GO:0008652">
    <property type="term" value="P:amino acid biosynthetic process"/>
    <property type="evidence" value="ECO:0007669"/>
    <property type="project" value="UniProtKB-KW"/>
</dbReference>
<dbReference type="Gene3D" id="3.40.50.720">
    <property type="entry name" value="NAD(P)-binding Rossmann-like Domain"/>
    <property type="match status" value="1"/>
</dbReference>
<evidence type="ECO:0000256" key="5">
    <source>
        <dbReference type="ARBA" id="ARBA00023002"/>
    </source>
</evidence>
<evidence type="ECO:0000256" key="6">
    <source>
        <dbReference type="ARBA" id="ARBA00023141"/>
    </source>
</evidence>
<comment type="catalytic activity">
    <reaction evidence="7 8">
        <text>shikimate + NADP(+) = 3-dehydroshikimate + NADPH + H(+)</text>
        <dbReference type="Rhea" id="RHEA:17737"/>
        <dbReference type="ChEBI" id="CHEBI:15378"/>
        <dbReference type="ChEBI" id="CHEBI:16630"/>
        <dbReference type="ChEBI" id="CHEBI:36208"/>
        <dbReference type="ChEBI" id="CHEBI:57783"/>
        <dbReference type="ChEBI" id="CHEBI:58349"/>
        <dbReference type="EC" id="1.1.1.25"/>
    </reaction>
</comment>
<dbReference type="Gene3D" id="3.40.50.10860">
    <property type="entry name" value="Leucine Dehydrogenase, chain A, domain 1"/>
    <property type="match status" value="1"/>
</dbReference>
<dbReference type="SUPFAM" id="SSF53223">
    <property type="entry name" value="Aminoacid dehydrogenase-like, N-terminal domain"/>
    <property type="match status" value="1"/>
</dbReference>
<evidence type="ECO:0000313" key="13">
    <source>
        <dbReference type="Proteomes" id="UP000023268"/>
    </source>
</evidence>
<feature type="domain" description="Quinate/shikimate 5-dehydrogenase/glutamyl-tRNA reductase" evidence="9">
    <location>
        <begin position="133"/>
        <end position="177"/>
    </location>
</feature>
<evidence type="ECO:0000313" key="12">
    <source>
        <dbReference type="EMBL" id="EYC50861.1"/>
    </source>
</evidence>
<feature type="binding site" evidence="8">
    <location>
        <begin position="137"/>
        <end position="141"/>
    </location>
    <ligand>
        <name>NADP(+)</name>
        <dbReference type="ChEBI" id="CHEBI:58349"/>
    </ligand>
</feature>
<dbReference type="STRING" id="1458275.AZ34_07105"/>
<comment type="function">
    <text evidence="8">Involved in the biosynthesis of the chorismate, which leads to the biosynthesis of aromatic amino acids. Catalyzes the reversible NADPH linked reduction of 3-dehydroshikimate (DHSA) to yield shikimate (SA).</text>
</comment>
<feature type="binding site" evidence="8">
    <location>
        <begin position="20"/>
        <end position="22"/>
    </location>
    <ligand>
        <name>shikimate</name>
        <dbReference type="ChEBI" id="CHEBI:36208"/>
    </ligand>
</feature>
<dbReference type="GO" id="GO:0005829">
    <property type="term" value="C:cytosol"/>
    <property type="evidence" value="ECO:0007669"/>
    <property type="project" value="TreeGrafter"/>
</dbReference>
<keyword evidence="6 8" id="KW-0057">Aromatic amino acid biosynthesis</keyword>
<dbReference type="EMBL" id="JEMG01000001">
    <property type="protein sequence ID" value="EYC50861.1"/>
    <property type="molecule type" value="Genomic_DNA"/>
</dbReference>
<dbReference type="Pfam" id="PF18317">
    <property type="entry name" value="SDH_C"/>
    <property type="match status" value="1"/>
</dbReference>
<proteinExistence type="inferred from homology"/>